<feature type="binding site" evidence="7">
    <location>
        <position position="90"/>
    </location>
    <ligand>
        <name>S-adenosyl-L-methionine</name>
        <dbReference type="ChEBI" id="CHEBI:59789"/>
    </ligand>
</feature>
<proteinExistence type="inferred from homology"/>
<evidence type="ECO:0000313" key="9">
    <source>
        <dbReference type="EMBL" id="ABO35352.1"/>
    </source>
</evidence>
<dbReference type="InterPro" id="IPR056744">
    <property type="entry name" value="TRM5/TYW2-like_N"/>
</dbReference>
<protein>
    <recommendedName>
        <fullName evidence="7">tRNA(Phe) (4-demethylwyosine(37)-C(7)) aminocarboxypropyltransferase</fullName>
        <ecNumber evidence="7">2.5.1.114</ecNumber>
    </recommendedName>
    <alternativeName>
        <fullName evidence="7">tRNA wyosine derivatives biosynthesis protein Taw2</fullName>
    </alternativeName>
</protein>
<dbReference type="CDD" id="cd02440">
    <property type="entry name" value="AdoMet_MTases"/>
    <property type="match status" value="1"/>
</dbReference>
<evidence type="ECO:0000256" key="2">
    <source>
        <dbReference type="ARBA" id="ARBA00022679"/>
    </source>
</evidence>
<dbReference type="SUPFAM" id="SSF53335">
    <property type="entry name" value="S-adenosyl-L-methionine-dependent methyltransferases"/>
    <property type="match status" value="1"/>
</dbReference>
<dbReference type="Gene3D" id="3.40.50.150">
    <property type="entry name" value="Vaccinia Virus protein VP39"/>
    <property type="match status" value="1"/>
</dbReference>
<dbReference type="GO" id="GO:0008175">
    <property type="term" value="F:tRNA methyltransferase activity"/>
    <property type="evidence" value="ECO:0007669"/>
    <property type="project" value="TreeGrafter"/>
</dbReference>
<dbReference type="FunFam" id="3.40.50.150:FF:000431">
    <property type="entry name" value="tRNA(Phe) (4-demethylwyosine(37)-C(7)) aminocarboxypropyltransferase"/>
    <property type="match status" value="1"/>
</dbReference>
<dbReference type="eggNOG" id="arCOG10124">
    <property type="taxonomic scope" value="Archaea"/>
</dbReference>
<dbReference type="GO" id="GO:0030488">
    <property type="term" value="P:tRNA methylation"/>
    <property type="evidence" value="ECO:0007669"/>
    <property type="project" value="TreeGrafter"/>
</dbReference>
<keyword evidence="1 7" id="KW-0963">Cytoplasm</keyword>
<evidence type="ECO:0000259" key="8">
    <source>
        <dbReference type="PROSITE" id="PS51684"/>
    </source>
</evidence>
<dbReference type="RefSeq" id="WP_011868805.1">
    <property type="nucleotide sequence ID" value="NC_009135.1"/>
</dbReference>
<dbReference type="EC" id="2.5.1.114" evidence="7"/>
<keyword evidence="9" id="KW-0489">Methyltransferase</keyword>
<dbReference type="InterPro" id="IPR029063">
    <property type="entry name" value="SAM-dependent_MTases_sf"/>
</dbReference>
<dbReference type="STRING" id="402880.MmarC5_1047"/>
<dbReference type="NCBIfam" id="NF047824">
    <property type="entry name" value="tRNAwyosineTaw2Meth"/>
    <property type="match status" value="1"/>
</dbReference>
<accession>A4FYR8</accession>
<comment type="subcellular location">
    <subcellularLocation>
        <location evidence="7">Cytoplasm</location>
    </subcellularLocation>
</comment>
<comment type="similarity">
    <text evidence="7">Belongs to the class I-like SAM-binding methyltransferase superfamily. TRM5/TYW2 family.</text>
</comment>
<evidence type="ECO:0000256" key="1">
    <source>
        <dbReference type="ARBA" id="ARBA00022490"/>
    </source>
</evidence>
<dbReference type="GO" id="GO:0005737">
    <property type="term" value="C:cytoplasm"/>
    <property type="evidence" value="ECO:0007669"/>
    <property type="project" value="UniProtKB-SubCell"/>
</dbReference>
<dbReference type="Pfam" id="PF02475">
    <property type="entry name" value="TRM5-TYW2_MTfase"/>
    <property type="match status" value="1"/>
</dbReference>
<evidence type="ECO:0000313" key="10">
    <source>
        <dbReference type="Proteomes" id="UP000000253"/>
    </source>
</evidence>
<evidence type="ECO:0000256" key="3">
    <source>
        <dbReference type="ARBA" id="ARBA00022691"/>
    </source>
</evidence>
<dbReference type="HAMAP" id="MF_01922">
    <property type="entry name" value="TYW2_archaea"/>
    <property type="match status" value="1"/>
</dbReference>
<feature type="binding site" evidence="7">
    <location>
        <position position="130"/>
    </location>
    <ligand>
        <name>S-adenosyl-L-methionine</name>
        <dbReference type="ChEBI" id="CHEBI:59789"/>
    </ligand>
</feature>
<feature type="domain" description="SAM-dependent methyltransferase TRM5/TYW2-type" evidence="8">
    <location>
        <begin position="8"/>
        <end position="252"/>
    </location>
</feature>
<dbReference type="InterPro" id="IPR030867">
    <property type="entry name" value="TYW2_archaea"/>
</dbReference>
<dbReference type="Proteomes" id="UP000000253">
    <property type="component" value="Chromosome"/>
</dbReference>
<evidence type="ECO:0000256" key="6">
    <source>
        <dbReference type="ARBA" id="ARBA00058518"/>
    </source>
</evidence>
<evidence type="ECO:0000256" key="4">
    <source>
        <dbReference type="ARBA" id="ARBA00022694"/>
    </source>
</evidence>
<dbReference type="AlphaFoldDB" id="A4FYR8"/>
<comment type="catalytic activity">
    <reaction evidence="5 7">
        <text>4-demethylwyosine(37) in tRNA(Phe) + S-adenosyl-L-methionine = 4-demethyl-7-[(3S)-3-amino-3-carboxypropyl]wyosine(37) in tRNA(Phe) + S-methyl-5'-thioadenosine + H(+)</text>
        <dbReference type="Rhea" id="RHEA:36355"/>
        <dbReference type="Rhea" id="RHEA-COMP:10164"/>
        <dbReference type="Rhea" id="RHEA-COMP:10378"/>
        <dbReference type="ChEBI" id="CHEBI:15378"/>
        <dbReference type="ChEBI" id="CHEBI:17509"/>
        <dbReference type="ChEBI" id="CHEBI:59789"/>
        <dbReference type="ChEBI" id="CHEBI:64315"/>
        <dbReference type="ChEBI" id="CHEBI:73550"/>
        <dbReference type="EC" id="2.5.1.114"/>
    </reaction>
</comment>
<dbReference type="OrthoDB" id="8079at2157"/>
<dbReference type="KEGG" id="mmq:MmarC5_1047"/>
<keyword evidence="4 7" id="KW-0819">tRNA processing</keyword>
<sequence>MEFKTPKYQKIGDILIVKKNLNDNEINYLVEKTKCKTIVKYNTHITGDLRTPKIKLLYGTKTETIHKEHGCLFKIDVSKVMWSMGNLEERKRISTLSNSNEIVVDMFAGIGYFTIPIAKYSNPKMIYALELNPDSYHHLSENIKLNKIENVTPILGDNRDFSLKNIANRISMGYVLKTHKFLDKAFEILHENGGVIHYHETVHEKILESRPIERLKYHAEKNGYKLDKYKINKIKKYAPGIWHVVVDAEFLKI</sequence>
<keyword evidence="2 7" id="KW-0808">Transferase</keyword>
<dbReference type="GO" id="GO:0102522">
    <property type="term" value="F:tRNA 4-demethylwyosine alpha-amino-alpha-carboxypropyltransferase activity"/>
    <property type="evidence" value="ECO:0007669"/>
    <property type="project" value="UniProtKB-EC"/>
</dbReference>
<reference evidence="9 10" key="1">
    <citation type="submission" date="2007-03" db="EMBL/GenBank/DDBJ databases">
        <title>Complete sequence of chromosome of Methanococcus maripaludis C5.</title>
        <authorList>
            <consortium name="US DOE Joint Genome Institute"/>
            <person name="Copeland A."/>
            <person name="Lucas S."/>
            <person name="Lapidus A."/>
            <person name="Barry K."/>
            <person name="Glavina del Rio T."/>
            <person name="Dalin E."/>
            <person name="Tice H."/>
            <person name="Pitluck S."/>
            <person name="Chertkov O."/>
            <person name="Brettin T."/>
            <person name="Bruce D."/>
            <person name="Han C."/>
            <person name="Detter J.C."/>
            <person name="Schmutz J."/>
            <person name="Larimer F."/>
            <person name="Land M."/>
            <person name="Hauser L."/>
            <person name="Kyrpides N."/>
            <person name="Mikhailova N."/>
            <person name="Sieprawska-Lupa M."/>
            <person name="Whitman W.B."/>
            <person name="Richardson P."/>
        </authorList>
    </citation>
    <scope>NUCLEOTIDE SEQUENCE [LARGE SCALE GENOMIC DNA]</scope>
    <source>
        <strain evidence="10">C5 / ATCC BAA-1333</strain>
    </source>
</reference>
<feature type="binding site" evidence="7">
    <location>
        <position position="83"/>
    </location>
    <ligand>
        <name>S-adenosyl-L-methionine</name>
        <dbReference type="ChEBI" id="CHEBI:59789"/>
    </ligand>
</feature>
<dbReference type="PROSITE" id="PS51684">
    <property type="entry name" value="SAM_MT_TRM5_TYW2"/>
    <property type="match status" value="1"/>
</dbReference>
<dbReference type="Pfam" id="PF25133">
    <property type="entry name" value="TYW2_N_2"/>
    <property type="match status" value="1"/>
</dbReference>
<gene>
    <name evidence="7" type="primary">taw2</name>
    <name evidence="9" type="ordered locus">MmarC5_1047</name>
</gene>
<dbReference type="EMBL" id="CP000609">
    <property type="protein sequence ID" value="ABO35352.1"/>
    <property type="molecule type" value="Genomic_DNA"/>
</dbReference>
<dbReference type="HOGENOM" id="CLU_022610_0_2_2"/>
<keyword evidence="3 7" id="KW-0949">S-adenosyl-L-methionine</keyword>
<comment type="function">
    <text evidence="6 7">S-adenosyl-L-methionine-dependent transferase that acts as a component of the wyosine derivatives biosynthesis pathway. Catalyzes the transfer of the alpha-amino-alpha-carboxypropyl (acp) group from S-adenosyl-L-methionine to 4-demethylwyosine (imG-14), forming 7-aminocarboxypropyl-demethylwyosine (wybutosine-86) at position 37 of tRNA(Phe).</text>
</comment>
<name>A4FYR8_METM5</name>
<dbReference type="PANTHER" id="PTHR23245:SF41">
    <property type="entry name" value="TRNA(PHE) (4-DEMETHYLWYOSINE(37)-C(7)) AMINOCARBOXYPROPYLTRANSFERASE"/>
    <property type="match status" value="1"/>
</dbReference>
<dbReference type="GeneID" id="4929004"/>
<dbReference type="InterPro" id="IPR030382">
    <property type="entry name" value="MeTrfase_TRM5/TYW2"/>
</dbReference>
<organism evidence="9 10">
    <name type="scientific">Methanococcus maripaludis (strain C5 / ATCC BAA-1333)</name>
    <dbReference type="NCBI Taxonomy" id="402880"/>
    <lineage>
        <taxon>Archaea</taxon>
        <taxon>Methanobacteriati</taxon>
        <taxon>Methanobacteriota</taxon>
        <taxon>Methanomada group</taxon>
        <taxon>Methanococci</taxon>
        <taxon>Methanococcales</taxon>
        <taxon>Methanococcaceae</taxon>
        <taxon>Methanococcus</taxon>
    </lineage>
</organism>
<feature type="binding site" evidence="7">
    <location>
        <begin position="157"/>
        <end position="158"/>
    </location>
    <ligand>
        <name>S-adenosyl-L-methionine</name>
        <dbReference type="ChEBI" id="CHEBI:59789"/>
    </ligand>
</feature>
<dbReference type="InterPro" id="IPR056743">
    <property type="entry name" value="TRM5-TYW2-like_MTfase"/>
</dbReference>
<evidence type="ECO:0000256" key="5">
    <source>
        <dbReference type="ARBA" id="ARBA00049400"/>
    </source>
</evidence>
<evidence type="ECO:0000256" key="7">
    <source>
        <dbReference type="HAMAP-Rule" id="MF_01922"/>
    </source>
</evidence>
<dbReference type="PANTHER" id="PTHR23245">
    <property type="entry name" value="TRNA METHYLTRANSFERASE"/>
    <property type="match status" value="1"/>
</dbReference>